<protein>
    <submittedName>
        <fullName evidence="2">SEC-C domain-containing protein</fullName>
    </submittedName>
</protein>
<organism evidence="2 3">
    <name type="scientific">Burkholderia seminalis</name>
    <dbReference type="NCBI Taxonomy" id="488731"/>
    <lineage>
        <taxon>Bacteria</taxon>
        <taxon>Pseudomonadati</taxon>
        <taxon>Pseudomonadota</taxon>
        <taxon>Betaproteobacteria</taxon>
        <taxon>Burkholderiales</taxon>
        <taxon>Burkholderiaceae</taxon>
        <taxon>Burkholderia</taxon>
        <taxon>Burkholderia cepacia complex</taxon>
    </lineage>
</organism>
<dbReference type="AlphaFoldDB" id="A0A8A8D3D3"/>
<feature type="region of interest" description="Disordered" evidence="1">
    <location>
        <begin position="13"/>
        <end position="55"/>
    </location>
</feature>
<dbReference type="Proteomes" id="UP000027834">
    <property type="component" value="Chromosome 1"/>
</dbReference>
<name>A0A8A8D3D3_9BURK</name>
<accession>A0A8A8D3D3</accession>
<keyword evidence="3" id="KW-1185">Reference proteome</keyword>
<dbReference type="InterPro" id="IPR004027">
    <property type="entry name" value="SEC_C_motif"/>
</dbReference>
<dbReference type="SUPFAM" id="SSF103642">
    <property type="entry name" value="Sec-C motif"/>
    <property type="match status" value="1"/>
</dbReference>
<gene>
    <name evidence="2" type="ORF">DT99_002770</name>
</gene>
<dbReference type="Pfam" id="PF02810">
    <property type="entry name" value="SEC-C"/>
    <property type="match status" value="1"/>
</dbReference>
<evidence type="ECO:0000313" key="2">
    <source>
        <dbReference type="EMBL" id="QTO19181.1"/>
    </source>
</evidence>
<dbReference type="PANTHER" id="PTHR33747">
    <property type="entry name" value="UPF0225 PROTEIN SCO1677"/>
    <property type="match status" value="1"/>
</dbReference>
<proteinExistence type="predicted"/>
<feature type="compositionally biased region" description="Basic residues" evidence="1">
    <location>
        <begin position="45"/>
        <end position="55"/>
    </location>
</feature>
<evidence type="ECO:0000313" key="3">
    <source>
        <dbReference type="Proteomes" id="UP000027834"/>
    </source>
</evidence>
<sequence>MANVTAAAAATATADMVGSAMTHSGPGGEMPKVGRNDPCPCGSGKKYKQCHGKLS</sequence>
<reference evidence="2" key="1">
    <citation type="submission" date="2014-04" db="EMBL/GenBank/DDBJ databases">
        <authorList>
            <person name="Ho Y.-N."/>
            <person name="Huang C.-C."/>
        </authorList>
    </citation>
    <scope>NUCLEOTIDE SEQUENCE</scope>
    <source>
        <strain evidence="2">869T2</strain>
    </source>
</reference>
<dbReference type="PANTHER" id="PTHR33747:SF1">
    <property type="entry name" value="ADENYLATE CYCLASE-ASSOCIATED CAP C-TERMINAL DOMAIN-CONTAINING PROTEIN"/>
    <property type="match status" value="1"/>
</dbReference>
<dbReference type="EMBL" id="CP072520">
    <property type="protein sequence ID" value="QTO19181.1"/>
    <property type="molecule type" value="Genomic_DNA"/>
</dbReference>
<reference evidence="2" key="2">
    <citation type="submission" date="2021-03" db="EMBL/GenBank/DDBJ databases">
        <title>Complete genome sequence of Burkholderia seminalis 869T2.</title>
        <authorList>
            <person name="Hung S.-H."/>
            <person name="Huang C.-T."/>
            <person name="Huang C.-C."/>
            <person name="Kuo C.-H."/>
        </authorList>
    </citation>
    <scope>NUCLEOTIDE SEQUENCE</scope>
    <source>
        <strain evidence="2">869T2</strain>
    </source>
</reference>
<evidence type="ECO:0000256" key="1">
    <source>
        <dbReference type="SAM" id="MobiDB-lite"/>
    </source>
</evidence>
<dbReference type="Gene3D" id="3.10.450.50">
    <property type="match status" value="1"/>
</dbReference>